<sequence>MEVKSKFDCMDVNEKIRKLTWKIENFSSIGEEELCSEDFTVDGNRWQLFIQPKGINVDYLSISLCVANPETLPSGWSAYAQFGFAVIDQIDRRTSVTQEPFISLFTQVIGDDALFLLAVTSCLLEAEECWCLPSFLPLNELHDPKRGYLVNDACLVEAYFSTDRTKALISHELTVETDSDKLKTVEATCDKAAIDNQKTTVTKPEELTTPPPTQSSCRTMAIEPDEDMKTFFSSLESELSNSKTVFSRAEAKEALAKLEEALNMNPVNFYDSGKFSSLKQAFKMVDRLDCSSTTLTIEQKNVLLAMEESLKELAGRAAKAEQDKKHLIEKESIKLILTRNLDSFPFLGLGGNLYKPSKLSTQSLKEPSLRKRKEEQTRNPSLDMCLHN</sequence>
<dbReference type="Pfam" id="PF22486">
    <property type="entry name" value="MATH_2"/>
    <property type="match status" value="1"/>
</dbReference>
<dbReference type="EMBL" id="JBBPBN010000040">
    <property type="protein sequence ID" value="KAK8999127.1"/>
    <property type="molecule type" value="Genomic_DNA"/>
</dbReference>
<keyword evidence="6" id="KW-1185">Reference proteome</keyword>
<reference evidence="5 6" key="1">
    <citation type="journal article" date="2024" name="G3 (Bethesda)">
        <title>Genome assembly of Hibiscus sabdariffa L. provides insights into metabolisms of medicinal natural products.</title>
        <authorList>
            <person name="Kim T."/>
        </authorList>
    </citation>
    <scope>NUCLEOTIDE SEQUENCE [LARGE SCALE GENOMIC DNA]</scope>
    <source>
        <strain evidence="5">TK-2024</strain>
        <tissue evidence="5">Old leaves</tissue>
    </source>
</reference>
<feature type="compositionally biased region" description="Basic and acidic residues" evidence="3">
    <location>
        <begin position="367"/>
        <end position="377"/>
    </location>
</feature>
<protein>
    <recommendedName>
        <fullName evidence="4">MATH domain-containing protein</fullName>
    </recommendedName>
</protein>
<feature type="domain" description="MATH" evidence="4">
    <location>
        <begin position="16"/>
        <end position="160"/>
    </location>
</feature>
<comment type="caution">
    <text evidence="5">The sequence shown here is derived from an EMBL/GenBank/DDBJ whole genome shotgun (WGS) entry which is preliminary data.</text>
</comment>
<feature type="region of interest" description="Disordered" evidence="3">
    <location>
        <begin position="360"/>
        <end position="388"/>
    </location>
</feature>
<dbReference type="InterPro" id="IPR050804">
    <property type="entry name" value="MCC"/>
</dbReference>
<dbReference type="PANTHER" id="PTHR46236">
    <property type="entry name" value="TRAF-LIKE SUPERFAMILY PROTEIN"/>
    <property type="match status" value="1"/>
</dbReference>
<name>A0ABR2QEK6_9ROSI</name>
<evidence type="ECO:0000256" key="2">
    <source>
        <dbReference type="SAM" id="Coils"/>
    </source>
</evidence>
<dbReference type="SUPFAM" id="SSF49599">
    <property type="entry name" value="TRAF domain-like"/>
    <property type="match status" value="1"/>
</dbReference>
<gene>
    <name evidence="5" type="ORF">V6N11_070304</name>
</gene>
<dbReference type="PANTHER" id="PTHR46236:SF35">
    <property type="entry name" value="MATH DOMAIN-CONTAINING PROTEIN"/>
    <property type="match status" value="1"/>
</dbReference>
<evidence type="ECO:0000313" key="5">
    <source>
        <dbReference type="EMBL" id="KAK8999127.1"/>
    </source>
</evidence>
<evidence type="ECO:0000256" key="3">
    <source>
        <dbReference type="SAM" id="MobiDB-lite"/>
    </source>
</evidence>
<accession>A0ABR2QEK6</accession>
<dbReference type="PROSITE" id="PS50144">
    <property type="entry name" value="MATH"/>
    <property type="match status" value="1"/>
</dbReference>
<organism evidence="5 6">
    <name type="scientific">Hibiscus sabdariffa</name>
    <name type="common">roselle</name>
    <dbReference type="NCBI Taxonomy" id="183260"/>
    <lineage>
        <taxon>Eukaryota</taxon>
        <taxon>Viridiplantae</taxon>
        <taxon>Streptophyta</taxon>
        <taxon>Embryophyta</taxon>
        <taxon>Tracheophyta</taxon>
        <taxon>Spermatophyta</taxon>
        <taxon>Magnoliopsida</taxon>
        <taxon>eudicotyledons</taxon>
        <taxon>Gunneridae</taxon>
        <taxon>Pentapetalae</taxon>
        <taxon>rosids</taxon>
        <taxon>malvids</taxon>
        <taxon>Malvales</taxon>
        <taxon>Malvaceae</taxon>
        <taxon>Malvoideae</taxon>
        <taxon>Hibiscus</taxon>
    </lineage>
</organism>
<dbReference type="SMART" id="SM00061">
    <property type="entry name" value="MATH"/>
    <property type="match status" value="1"/>
</dbReference>
<dbReference type="InterPro" id="IPR008974">
    <property type="entry name" value="TRAF-like"/>
</dbReference>
<feature type="coiled-coil region" evidence="2">
    <location>
        <begin position="303"/>
        <end position="330"/>
    </location>
</feature>
<dbReference type="InterPro" id="IPR002083">
    <property type="entry name" value="MATH/TRAF_dom"/>
</dbReference>
<dbReference type="Proteomes" id="UP001396334">
    <property type="component" value="Unassembled WGS sequence"/>
</dbReference>
<dbReference type="Gene3D" id="2.60.210.10">
    <property type="entry name" value="Apoptosis, Tumor Necrosis Factor Receptor Associated Protein 2, Chain A"/>
    <property type="match status" value="1"/>
</dbReference>
<evidence type="ECO:0000256" key="1">
    <source>
        <dbReference type="ARBA" id="ARBA00023054"/>
    </source>
</evidence>
<evidence type="ECO:0000259" key="4">
    <source>
        <dbReference type="PROSITE" id="PS50144"/>
    </source>
</evidence>
<evidence type="ECO:0000313" key="6">
    <source>
        <dbReference type="Proteomes" id="UP001396334"/>
    </source>
</evidence>
<keyword evidence="1 2" id="KW-0175">Coiled coil</keyword>
<proteinExistence type="predicted"/>
<dbReference type="CDD" id="cd00121">
    <property type="entry name" value="MATH"/>
    <property type="match status" value="1"/>
</dbReference>